<evidence type="ECO:0000256" key="1">
    <source>
        <dbReference type="SAM" id="MobiDB-lite"/>
    </source>
</evidence>
<reference evidence="4" key="1">
    <citation type="journal article" date="2019" name="Int. J. Syst. Evol. Microbiol.">
        <title>The Global Catalogue of Microorganisms (GCM) 10K type strain sequencing project: providing services to taxonomists for standard genome sequencing and annotation.</title>
        <authorList>
            <consortium name="The Broad Institute Genomics Platform"/>
            <consortium name="The Broad Institute Genome Sequencing Center for Infectious Disease"/>
            <person name="Wu L."/>
            <person name="Ma J."/>
        </authorList>
    </citation>
    <scope>NUCLEOTIDE SEQUENCE [LARGE SCALE GENOMIC DNA]</scope>
    <source>
        <strain evidence="4">2902at01</strain>
    </source>
</reference>
<feature type="transmembrane region" description="Helical" evidence="2">
    <location>
        <begin position="26"/>
        <end position="48"/>
    </location>
</feature>
<sequence length="289" mass="30485">MSETVAVTQVDVGITASDVWHGFLLWVPRIILFVVILVVGWLVARFVLKIVDAVLERVGFDRAVERGGVGRALERTKYDASDILARLAYYAVLLLTLQLAFGIWGRNPISDLISAVVRWIPRAFVALVIIVIATAIASAVRDLITGALGGLSYGRILADIAAIFVIALGVIAALNQVGIATTVTTPVLVAVLATIAGVLIVGVGGGLVRPMQHRWEGWLTRIEDESRERRGEAYAAGRRDMGRERADRTGAGATRPGSTVGGGTAEPMGSAGGSMGGGAQPRPPQSGDR</sequence>
<dbReference type="InterPro" id="IPR008910">
    <property type="entry name" value="MSC_TM_helix"/>
</dbReference>
<dbReference type="Proteomes" id="UP001595868">
    <property type="component" value="Unassembled WGS sequence"/>
</dbReference>
<gene>
    <name evidence="3" type="ORF">ACFOX0_24035</name>
</gene>
<evidence type="ECO:0000313" key="3">
    <source>
        <dbReference type="EMBL" id="MFC4108987.1"/>
    </source>
</evidence>
<feature type="transmembrane region" description="Helical" evidence="2">
    <location>
        <begin position="83"/>
        <end position="104"/>
    </location>
</feature>
<evidence type="ECO:0000256" key="2">
    <source>
        <dbReference type="SAM" id="Phobius"/>
    </source>
</evidence>
<proteinExistence type="predicted"/>
<comment type="caution">
    <text evidence="3">The sequence shown here is derived from an EMBL/GenBank/DDBJ whole genome shotgun (WGS) entry which is preliminary data.</text>
</comment>
<dbReference type="Gene3D" id="1.10.287.1260">
    <property type="match status" value="1"/>
</dbReference>
<keyword evidence="2" id="KW-0812">Transmembrane</keyword>
<dbReference type="RefSeq" id="WP_377549896.1">
    <property type="nucleotide sequence ID" value="NZ_JBHSBN010000020.1"/>
</dbReference>
<feature type="transmembrane region" description="Helical" evidence="2">
    <location>
        <begin position="156"/>
        <end position="175"/>
    </location>
</feature>
<dbReference type="EMBL" id="JBHSBN010000020">
    <property type="protein sequence ID" value="MFC4108987.1"/>
    <property type="molecule type" value="Genomic_DNA"/>
</dbReference>
<keyword evidence="4" id="KW-1185">Reference proteome</keyword>
<protein>
    <submittedName>
        <fullName evidence="3">Uncharacterized protein</fullName>
    </submittedName>
</protein>
<organism evidence="3 4">
    <name type="scientific">Micromonospora zhanjiangensis</name>
    <dbReference type="NCBI Taxonomy" id="1522057"/>
    <lineage>
        <taxon>Bacteria</taxon>
        <taxon>Bacillati</taxon>
        <taxon>Actinomycetota</taxon>
        <taxon>Actinomycetes</taxon>
        <taxon>Micromonosporales</taxon>
        <taxon>Micromonosporaceae</taxon>
        <taxon>Micromonospora</taxon>
    </lineage>
</organism>
<feature type="compositionally biased region" description="Gly residues" evidence="1">
    <location>
        <begin position="259"/>
        <end position="279"/>
    </location>
</feature>
<feature type="compositionally biased region" description="Basic and acidic residues" evidence="1">
    <location>
        <begin position="229"/>
        <end position="248"/>
    </location>
</feature>
<name>A0ABV8KSB0_9ACTN</name>
<keyword evidence="2" id="KW-1133">Transmembrane helix</keyword>
<feature type="transmembrane region" description="Helical" evidence="2">
    <location>
        <begin position="124"/>
        <end position="144"/>
    </location>
</feature>
<accession>A0ABV8KSB0</accession>
<evidence type="ECO:0000313" key="4">
    <source>
        <dbReference type="Proteomes" id="UP001595868"/>
    </source>
</evidence>
<dbReference type="Pfam" id="PF05552">
    <property type="entry name" value="MS_channel_1st_1"/>
    <property type="match status" value="2"/>
</dbReference>
<feature type="region of interest" description="Disordered" evidence="1">
    <location>
        <begin position="229"/>
        <end position="289"/>
    </location>
</feature>
<keyword evidence="2" id="KW-0472">Membrane</keyword>
<feature type="transmembrane region" description="Helical" evidence="2">
    <location>
        <begin position="187"/>
        <end position="208"/>
    </location>
</feature>